<dbReference type="SUPFAM" id="SSF53067">
    <property type="entry name" value="Actin-like ATPase domain"/>
    <property type="match status" value="1"/>
</dbReference>
<evidence type="ECO:0008006" key="3">
    <source>
        <dbReference type="Google" id="ProtNLM"/>
    </source>
</evidence>
<organism evidence="1 2">
    <name type="scientific">Mytilus edulis</name>
    <name type="common">Blue mussel</name>
    <dbReference type="NCBI Taxonomy" id="6550"/>
    <lineage>
        <taxon>Eukaryota</taxon>
        <taxon>Metazoa</taxon>
        <taxon>Spiralia</taxon>
        <taxon>Lophotrochozoa</taxon>
        <taxon>Mollusca</taxon>
        <taxon>Bivalvia</taxon>
        <taxon>Autobranchia</taxon>
        <taxon>Pteriomorphia</taxon>
        <taxon>Mytilida</taxon>
        <taxon>Mytiloidea</taxon>
        <taxon>Mytilidae</taxon>
        <taxon>Mytilinae</taxon>
        <taxon>Mytilus</taxon>
    </lineage>
</organism>
<proteinExistence type="predicted"/>
<gene>
    <name evidence="1" type="ORF">MEDL_68993</name>
</gene>
<comment type="caution">
    <text evidence="1">The sequence shown here is derived from an EMBL/GenBank/DDBJ whole genome shotgun (WGS) entry which is preliminary data.</text>
</comment>
<dbReference type="OrthoDB" id="2963168at2759"/>
<dbReference type="EMBL" id="CAJPWZ010003331">
    <property type="protein sequence ID" value="CAG2257663.1"/>
    <property type="molecule type" value="Genomic_DNA"/>
</dbReference>
<protein>
    <recommendedName>
        <fullName evidence="3">Heat shock protein 70</fullName>
    </recommendedName>
</protein>
<dbReference type="PANTHER" id="PTHR14187:SF5">
    <property type="entry name" value="HEAT SHOCK 70 KDA PROTEIN 12A"/>
    <property type="match status" value="1"/>
</dbReference>
<reference evidence="1" key="1">
    <citation type="submission" date="2021-03" db="EMBL/GenBank/DDBJ databases">
        <authorList>
            <person name="Bekaert M."/>
        </authorList>
    </citation>
    <scope>NUCLEOTIDE SEQUENCE</scope>
</reference>
<accession>A0A8S3VK63</accession>
<name>A0A8S3VK63_MYTED</name>
<dbReference type="PANTHER" id="PTHR14187">
    <property type="entry name" value="ALPHA KINASE/ELONGATION FACTOR 2 KINASE"/>
    <property type="match status" value="1"/>
</dbReference>
<dbReference type="InterPro" id="IPR043129">
    <property type="entry name" value="ATPase_NBD"/>
</dbReference>
<dbReference type="Proteomes" id="UP000683360">
    <property type="component" value="Unassembled WGS sequence"/>
</dbReference>
<evidence type="ECO:0000313" key="2">
    <source>
        <dbReference type="Proteomes" id="UP000683360"/>
    </source>
</evidence>
<evidence type="ECO:0000313" key="1">
    <source>
        <dbReference type="EMBL" id="CAG2257663.1"/>
    </source>
</evidence>
<sequence length="200" mass="22765">MKSLACEDVDSYLDICRSFETTKRNKLDASKIRKVIERTIKLIKNVLSNGQARNIATLILVGGFSECHLAQVAIRKAFSDKTVITPDDPGLAVLKDTVLFGHMPTIIHSRFIRRTYGRRIKPLFNNSLHDRSRLVVRDGEERCKGVFESLMAANRSIQVGTEVKVKYHTIRKKQDKSNVAIYVTEEENIPKYADERGCKK</sequence>
<keyword evidence="2" id="KW-1185">Reference proteome</keyword>
<dbReference type="AlphaFoldDB" id="A0A8S3VK63"/>